<evidence type="ECO:0000313" key="4">
    <source>
        <dbReference type="EMBL" id="KAI3925165.1"/>
    </source>
</evidence>
<feature type="domain" description="Enhanced disease resistance 4-like N-terminal" evidence="3">
    <location>
        <begin position="26"/>
        <end position="59"/>
    </location>
</feature>
<feature type="compositionally biased region" description="Polar residues" evidence="1">
    <location>
        <begin position="77"/>
        <end position="100"/>
    </location>
</feature>
<evidence type="ECO:0000256" key="1">
    <source>
        <dbReference type="SAM" id="MobiDB-lite"/>
    </source>
</evidence>
<feature type="region of interest" description="Disordered" evidence="1">
    <location>
        <begin position="112"/>
        <end position="153"/>
    </location>
</feature>
<feature type="region of interest" description="Disordered" evidence="1">
    <location>
        <begin position="671"/>
        <end position="750"/>
    </location>
</feature>
<dbReference type="PANTHER" id="PTHR31105">
    <property type="entry name" value="EXTRA-LARGE G-PROTEIN-LIKE"/>
    <property type="match status" value="1"/>
</dbReference>
<evidence type="ECO:0000313" key="5">
    <source>
        <dbReference type="Proteomes" id="UP001202328"/>
    </source>
</evidence>
<evidence type="ECO:0000259" key="3">
    <source>
        <dbReference type="Pfam" id="PF22910"/>
    </source>
</evidence>
<dbReference type="AlphaFoldDB" id="A0AAD4SX97"/>
<protein>
    <recommendedName>
        <fullName evidence="6">Zinc-ribbon domain-containing protein</fullName>
    </recommendedName>
</protein>
<feature type="region of interest" description="Disordered" evidence="1">
    <location>
        <begin position="1"/>
        <end position="25"/>
    </location>
</feature>
<feature type="compositionally biased region" description="Polar residues" evidence="1">
    <location>
        <begin position="116"/>
        <end position="126"/>
    </location>
</feature>
<dbReference type="InterPro" id="IPR055126">
    <property type="entry name" value="EDR4-like_N"/>
</dbReference>
<gene>
    <name evidence="4" type="ORF">MKW98_009815</name>
</gene>
<feature type="region of interest" description="Disordered" evidence="1">
    <location>
        <begin position="178"/>
        <end position="261"/>
    </location>
</feature>
<feature type="compositionally biased region" description="Pro residues" evidence="1">
    <location>
        <begin position="1"/>
        <end position="15"/>
    </location>
</feature>
<comment type="caution">
    <text evidence="4">The sequence shown here is derived from an EMBL/GenBank/DDBJ whole genome shotgun (WGS) entry which is preliminary data.</text>
</comment>
<feature type="domain" description="Probable zinc-ribbon" evidence="2">
    <location>
        <begin position="621"/>
        <end position="665"/>
    </location>
</feature>
<accession>A0AAD4SX97</accession>
<dbReference type="InterPro" id="IPR040244">
    <property type="entry name" value="EDR4-like"/>
</dbReference>
<feature type="compositionally biased region" description="Basic and acidic residues" evidence="1">
    <location>
        <begin position="196"/>
        <end position="217"/>
    </location>
</feature>
<reference evidence="4" key="1">
    <citation type="submission" date="2022-04" db="EMBL/GenBank/DDBJ databases">
        <title>A functionally conserved STORR gene fusion in Papaver species that diverged 16.8 million years ago.</title>
        <authorList>
            <person name="Catania T."/>
        </authorList>
    </citation>
    <scope>NUCLEOTIDE SEQUENCE</scope>
    <source>
        <strain evidence="4">S-188037</strain>
    </source>
</reference>
<dbReference type="Proteomes" id="UP001202328">
    <property type="component" value="Unassembled WGS sequence"/>
</dbReference>
<dbReference type="PANTHER" id="PTHR31105:SF38">
    <property type="entry name" value="PROTEIN ENHANCED DISEASE RESISTANCE 4"/>
    <property type="match status" value="1"/>
</dbReference>
<feature type="compositionally biased region" description="Basic and acidic residues" evidence="1">
    <location>
        <begin position="727"/>
        <end position="739"/>
    </location>
</feature>
<dbReference type="EMBL" id="JAJJMB010008202">
    <property type="protein sequence ID" value="KAI3925165.1"/>
    <property type="molecule type" value="Genomic_DNA"/>
</dbReference>
<name>A0AAD4SX97_9MAGN</name>
<feature type="region of interest" description="Disordered" evidence="1">
    <location>
        <begin position="339"/>
        <end position="362"/>
    </location>
</feature>
<feature type="compositionally biased region" description="Pro residues" evidence="1">
    <location>
        <begin position="674"/>
        <end position="684"/>
    </location>
</feature>
<keyword evidence="5" id="KW-1185">Reference proteome</keyword>
<sequence length="771" mass="86090">MATDPPPPPLLPLPPGRSAGGGGGGKVRLVRCPKCRGLLPELPNVPLYKCGGCGATLRAKIPKQPPAASIPDHTNELENPSSQGTKLTSTNANSCLTSPISESSKCCSDKEEDATANHNSSSQNGQLDCRGRKQVSDAVEEVDNNNDGCSSPDAQFEGYSANSTTHCPAADGVLVSPDILLGDSDDRPSSQTDSEQLEKSQEIVCRDSDHPSSRDQTETNNTQVITDEERSSQEEEMQIPSSMELSNNHDNDMPEEEEEKLGAKSFHAYDGSVSSYEGWDDQLHHQHIRKYTYEFDDSSGEQIRMDVAENGKMNPKVPLPLHSRKFQTMSLNDHQAKTKMENNVDSTQQPPADVGNGTNEQEEKLLNSESFHTAQTSTQSQRMSDKDFYRKVLPAAFENSGPSYSDKEFMYDTDSHPVEKALSVEHNQEELLRKMDELRDQLCKSYALKLETRNDKFLKGGTHQQEHERPMYSNYAQRRQKDPSCYRRNDPWHFSGAYPPSNSVPFQGLDSSQIAMASDCRCHVGYTSLQCCPEQFQYPLQRQPVAKGCYSEQLCQIHPGYMCYHPCGSGPVNNSNFAPRICNSQPLPHGQRHMDHKVEKQNLYPHRDRRNHIKRHCLPVAGGAPIIVCHGCEILLQLPADFILASNRCSKLRCSSCSEVLIFQLQSGRSVPIRPNPPTVPPPSEVDNHSNSTSRRSSDFFVSKENNRSRDENSVLEETSRANSRRILLEKRLHGKEARPTSGSPLHRLMGYSSPRRLLIKRSSSDIDLER</sequence>
<proteinExistence type="predicted"/>
<organism evidence="4 5">
    <name type="scientific">Papaver atlanticum</name>
    <dbReference type="NCBI Taxonomy" id="357466"/>
    <lineage>
        <taxon>Eukaryota</taxon>
        <taxon>Viridiplantae</taxon>
        <taxon>Streptophyta</taxon>
        <taxon>Embryophyta</taxon>
        <taxon>Tracheophyta</taxon>
        <taxon>Spermatophyta</taxon>
        <taxon>Magnoliopsida</taxon>
        <taxon>Ranunculales</taxon>
        <taxon>Papaveraceae</taxon>
        <taxon>Papaveroideae</taxon>
        <taxon>Papaver</taxon>
    </lineage>
</organism>
<dbReference type="InterPro" id="IPR021480">
    <property type="entry name" value="Zinc_ribbon_12"/>
</dbReference>
<dbReference type="Pfam" id="PF11331">
    <property type="entry name" value="Zn_ribbon_12"/>
    <property type="match status" value="1"/>
</dbReference>
<feature type="region of interest" description="Disordered" evidence="1">
    <location>
        <begin position="64"/>
        <end position="100"/>
    </location>
</feature>
<evidence type="ECO:0008006" key="6">
    <source>
        <dbReference type="Google" id="ProtNLM"/>
    </source>
</evidence>
<dbReference type="Pfam" id="PF22910">
    <property type="entry name" value="EDR4-like_1st"/>
    <property type="match status" value="1"/>
</dbReference>
<evidence type="ECO:0000259" key="2">
    <source>
        <dbReference type="Pfam" id="PF11331"/>
    </source>
</evidence>
<dbReference type="GO" id="GO:1900150">
    <property type="term" value="P:regulation of defense response to fungus"/>
    <property type="evidence" value="ECO:0007669"/>
    <property type="project" value="InterPro"/>
</dbReference>